<dbReference type="EMBL" id="FOOY01000013">
    <property type="protein sequence ID" value="SFG55556.1"/>
    <property type="molecule type" value="Genomic_DNA"/>
</dbReference>
<dbReference type="STRING" id="269670.SAMN02982927_02030"/>
<dbReference type="GO" id="GO:0030649">
    <property type="term" value="P:aminoglycoside antibiotic catabolic process"/>
    <property type="evidence" value="ECO:0007669"/>
    <property type="project" value="TreeGrafter"/>
</dbReference>
<dbReference type="InterPro" id="IPR000182">
    <property type="entry name" value="GNAT_dom"/>
</dbReference>
<dbReference type="InterPro" id="IPR016181">
    <property type="entry name" value="Acyl_CoA_acyltransferase"/>
</dbReference>
<dbReference type="Proteomes" id="UP000198752">
    <property type="component" value="Unassembled WGS sequence"/>
</dbReference>
<dbReference type="GO" id="GO:0034069">
    <property type="term" value="F:aminoglycoside N-acetyltransferase activity"/>
    <property type="evidence" value="ECO:0007669"/>
    <property type="project" value="TreeGrafter"/>
</dbReference>
<gene>
    <name evidence="2" type="ORF">SAMN02982927_02030</name>
</gene>
<accession>A0A1I2SZB6</accession>
<feature type="domain" description="N-acetyltransferase" evidence="1">
    <location>
        <begin position="4"/>
        <end position="145"/>
    </location>
</feature>
<organism evidence="2 3">
    <name type="scientific">Sporolactobacillus nakayamae</name>
    <dbReference type="NCBI Taxonomy" id="269670"/>
    <lineage>
        <taxon>Bacteria</taxon>
        <taxon>Bacillati</taxon>
        <taxon>Bacillota</taxon>
        <taxon>Bacilli</taxon>
        <taxon>Bacillales</taxon>
        <taxon>Sporolactobacillaceae</taxon>
        <taxon>Sporolactobacillus</taxon>
    </lineage>
</organism>
<evidence type="ECO:0000313" key="3">
    <source>
        <dbReference type="Proteomes" id="UP000198752"/>
    </source>
</evidence>
<dbReference type="PANTHER" id="PTHR37817">
    <property type="entry name" value="N-ACETYLTRANSFERASE EIS"/>
    <property type="match status" value="1"/>
</dbReference>
<protein>
    <submittedName>
        <fullName evidence="2">Acetyltransferase (GNAT) domain-containing protein</fullName>
    </submittedName>
</protein>
<sequence length="386" mass="44365">METIEIRPINQDKELDEALDLWSGVFPKSRAFFEQRIRLDPECGDETTWIARVNGKLAGAVQIFPLLLSYNGLILKCGGIGNVAALPEYRGRHLIRTILKHQTEWMADHGYDLSLLFTGINSFYKKEGWHTFRVNRLLLNVNELPEIEVSHRYKIRDFEERDLIQVQHVYKVFNALQVGSVIRTDEYWHGQLTWRKERNEKFLNAFDEDTLVAYMRYETTGEGRLDLVECCFLPGHEGAALTLINRIKTIGANVQSLCVQFSEQHFLQTLFKKWGAHAEAYSGTMWKIVRFQEFCKKIQPVLSKRCKPIGDASLLIRSGMEEAVIHLEGGAVAIETPGESVICQCLIERKPEDFIMDVLVGTSLDQEQYASLFPKTSYGFCQSDRF</sequence>
<keyword evidence="2" id="KW-0808">Transferase</keyword>
<evidence type="ECO:0000313" key="2">
    <source>
        <dbReference type="EMBL" id="SFG55556.1"/>
    </source>
</evidence>
<dbReference type="PROSITE" id="PS51186">
    <property type="entry name" value="GNAT"/>
    <property type="match status" value="1"/>
</dbReference>
<dbReference type="InterPro" id="IPR051554">
    <property type="entry name" value="Acetyltransferase_Eis"/>
</dbReference>
<name>A0A1I2SZB6_9BACL</name>
<keyword evidence="3" id="KW-1185">Reference proteome</keyword>
<dbReference type="AlphaFoldDB" id="A0A1I2SZB6"/>
<dbReference type="CDD" id="cd04301">
    <property type="entry name" value="NAT_SF"/>
    <property type="match status" value="1"/>
</dbReference>
<dbReference type="RefSeq" id="WP_177184737.1">
    <property type="nucleotide sequence ID" value="NZ_FOOY01000013.1"/>
</dbReference>
<dbReference type="Gene3D" id="3.40.630.30">
    <property type="match status" value="2"/>
</dbReference>
<dbReference type="SUPFAM" id="SSF55729">
    <property type="entry name" value="Acyl-CoA N-acyltransferases (Nat)"/>
    <property type="match status" value="1"/>
</dbReference>
<proteinExistence type="predicted"/>
<dbReference type="PANTHER" id="PTHR37817:SF1">
    <property type="entry name" value="N-ACETYLTRANSFERASE EIS"/>
    <property type="match status" value="1"/>
</dbReference>
<reference evidence="3" key="1">
    <citation type="submission" date="2016-10" db="EMBL/GenBank/DDBJ databases">
        <authorList>
            <person name="Varghese N."/>
            <person name="Submissions S."/>
        </authorList>
    </citation>
    <scope>NUCLEOTIDE SEQUENCE [LARGE SCALE GENOMIC DNA]</scope>
    <source>
        <strain evidence="3">ATCC 700379</strain>
    </source>
</reference>
<dbReference type="Pfam" id="PF13527">
    <property type="entry name" value="Acetyltransf_9"/>
    <property type="match status" value="1"/>
</dbReference>
<evidence type="ECO:0000259" key="1">
    <source>
        <dbReference type="PROSITE" id="PS51186"/>
    </source>
</evidence>